<comment type="caution">
    <text evidence="2">The sequence shown here is derived from an EMBL/GenBank/DDBJ whole genome shotgun (WGS) entry which is preliminary data.</text>
</comment>
<accession>E6PKD0</accession>
<gene>
    <name evidence="2" type="ORF">CARN2_0780</name>
</gene>
<protein>
    <submittedName>
        <fullName evidence="2">Uncharacterized protein</fullName>
    </submittedName>
</protein>
<dbReference type="EMBL" id="CABM01000005">
    <property type="protein sequence ID" value="CBH95381.1"/>
    <property type="molecule type" value="Genomic_DNA"/>
</dbReference>
<feature type="compositionally biased region" description="Basic residues" evidence="1">
    <location>
        <begin position="52"/>
        <end position="68"/>
    </location>
</feature>
<organism evidence="2">
    <name type="scientific">mine drainage metagenome</name>
    <dbReference type="NCBI Taxonomy" id="410659"/>
    <lineage>
        <taxon>unclassified sequences</taxon>
        <taxon>metagenomes</taxon>
        <taxon>ecological metagenomes</taxon>
    </lineage>
</organism>
<sequence length="76" mass="8461">MAQNGISRQQLGIVSFANQHMTPANRSWHGEKNEYASTRPCCAQGRHDASVHGRRGIHSRHRPGRFSQRRGANSPG</sequence>
<evidence type="ECO:0000313" key="2">
    <source>
        <dbReference type="EMBL" id="CBH95381.1"/>
    </source>
</evidence>
<evidence type="ECO:0000256" key="1">
    <source>
        <dbReference type="SAM" id="MobiDB-lite"/>
    </source>
</evidence>
<dbReference type="AlphaFoldDB" id="E6PKD0"/>
<name>E6PKD0_9ZZZZ</name>
<reference evidence="2" key="1">
    <citation type="submission" date="2009-10" db="EMBL/GenBank/DDBJ databases">
        <title>Diversity of trophic interactions inside an arsenic-rich microbial ecosystem.</title>
        <authorList>
            <person name="Bertin P.N."/>
            <person name="Heinrich-Salmeron A."/>
            <person name="Pelletier E."/>
            <person name="Goulhen-Chollet F."/>
            <person name="Arsene-Ploetze F."/>
            <person name="Gallien S."/>
            <person name="Calteau A."/>
            <person name="Vallenet D."/>
            <person name="Casiot C."/>
            <person name="Chane-Woon-Ming B."/>
            <person name="Giloteaux L."/>
            <person name="Barakat M."/>
            <person name="Bonnefoy V."/>
            <person name="Bruneel O."/>
            <person name="Chandler M."/>
            <person name="Cleiss J."/>
            <person name="Duran R."/>
            <person name="Elbaz-Poulichet F."/>
            <person name="Fonknechten N."/>
            <person name="Lauga B."/>
            <person name="Mornico D."/>
            <person name="Ortet P."/>
            <person name="Schaeffer C."/>
            <person name="Siguier P."/>
            <person name="Alexander Thil Smith A."/>
            <person name="Van Dorsselaer A."/>
            <person name="Weissenbach J."/>
            <person name="Medigue C."/>
            <person name="Le Paslier D."/>
        </authorList>
    </citation>
    <scope>NUCLEOTIDE SEQUENCE</scope>
</reference>
<feature type="region of interest" description="Disordered" evidence="1">
    <location>
        <begin position="39"/>
        <end position="76"/>
    </location>
</feature>
<proteinExistence type="predicted"/>